<dbReference type="InterPro" id="IPR013783">
    <property type="entry name" value="Ig-like_fold"/>
</dbReference>
<dbReference type="AlphaFoldDB" id="A0AAD5S9V4"/>
<organism evidence="3 4">
    <name type="scientific">Rhizophlyctis rosea</name>
    <dbReference type="NCBI Taxonomy" id="64517"/>
    <lineage>
        <taxon>Eukaryota</taxon>
        <taxon>Fungi</taxon>
        <taxon>Fungi incertae sedis</taxon>
        <taxon>Chytridiomycota</taxon>
        <taxon>Chytridiomycota incertae sedis</taxon>
        <taxon>Chytridiomycetes</taxon>
        <taxon>Rhizophlyctidales</taxon>
        <taxon>Rhizophlyctidaceae</taxon>
        <taxon>Rhizophlyctis</taxon>
    </lineage>
</organism>
<evidence type="ECO:0000313" key="4">
    <source>
        <dbReference type="Proteomes" id="UP001212841"/>
    </source>
</evidence>
<dbReference type="EMBL" id="JADGJD010000778">
    <property type="protein sequence ID" value="KAJ3048519.1"/>
    <property type="molecule type" value="Genomic_DNA"/>
</dbReference>
<protein>
    <recommendedName>
        <fullName evidence="2">Fibronectin type-III domain-containing protein</fullName>
    </recommendedName>
</protein>
<dbReference type="SMART" id="SM00060">
    <property type="entry name" value="FN3"/>
    <property type="match status" value="2"/>
</dbReference>
<gene>
    <name evidence="3" type="ORF">HK097_010459</name>
</gene>
<proteinExistence type="predicted"/>
<feature type="signal peptide" evidence="1">
    <location>
        <begin position="1"/>
        <end position="19"/>
    </location>
</feature>
<feature type="domain" description="Fibronectin type-III" evidence="2">
    <location>
        <begin position="453"/>
        <end position="549"/>
    </location>
</feature>
<accession>A0AAD5S9V4</accession>
<dbReference type="SUPFAM" id="SSF49265">
    <property type="entry name" value="Fibronectin type III"/>
    <property type="match status" value="2"/>
</dbReference>
<dbReference type="Gene3D" id="2.60.40.10">
    <property type="entry name" value="Immunoglobulins"/>
    <property type="match status" value="2"/>
</dbReference>
<feature type="chain" id="PRO_5042151104" description="Fibronectin type-III domain-containing protein" evidence="1">
    <location>
        <begin position="20"/>
        <end position="644"/>
    </location>
</feature>
<reference evidence="3" key="1">
    <citation type="submission" date="2020-05" db="EMBL/GenBank/DDBJ databases">
        <title>Phylogenomic resolution of chytrid fungi.</title>
        <authorList>
            <person name="Stajich J.E."/>
            <person name="Amses K."/>
            <person name="Simmons R."/>
            <person name="Seto K."/>
            <person name="Myers J."/>
            <person name="Bonds A."/>
            <person name="Quandt C.A."/>
            <person name="Barry K."/>
            <person name="Liu P."/>
            <person name="Grigoriev I."/>
            <person name="Longcore J.E."/>
            <person name="James T.Y."/>
        </authorList>
    </citation>
    <scope>NUCLEOTIDE SEQUENCE</scope>
    <source>
        <strain evidence="3">JEL0318</strain>
    </source>
</reference>
<dbReference type="Pfam" id="PF00041">
    <property type="entry name" value="fn3"/>
    <property type="match status" value="1"/>
</dbReference>
<evidence type="ECO:0000313" key="3">
    <source>
        <dbReference type="EMBL" id="KAJ3048519.1"/>
    </source>
</evidence>
<dbReference type="InterPro" id="IPR003961">
    <property type="entry name" value="FN3_dom"/>
</dbReference>
<dbReference type="Proteomes" id="UP001212841">
    <property type="component" value="Unassembled WGS sequence"/>
</dbReference>
<dbReference type="InterPro" id="IPR036116">
    <property type="entry name" value="FN3_sf"/>
</dbReference>
<sequence>MRFLSIATLATFSLGAVQAVLPIFPNNLVLFPNRDFVTIEGFTSFTGKNALIKVHRGTTIAGSAIGTISGDADLAFEINHPGGVCWGAGTDLNVTPDLQPGDRVSITIDGVEVADSVVQNAYVEKINYVDGATSFTVTGFIAAGIDTANVEQRFINTAMINTAIGRRDARALPGPLTADRNNVYRSQITFSGTTFTATYIFTDPVLARLVATGGGARLMSWQLVDPAGNRQGLTIAEMDELGGPGMGGCPPGPADVGAPVSTYSATFSADRKTATVVWNPVAALPGADPVTGYDVQFIGFPNAGISGTVGRRTIDTIRQVQITDLDPLATYTIAVRSVSGDVLSRPFTTVYKPNPGPAPGVPPSLFSVPSFPATADTVMETSTVSFASTGVIFYTIGNVEVLTGDQPSDSAILYTKPVPVTAATTIHVASFQEDGLFTIASIKVAPVGSTVKPPTPLNVVASTAEGKITLAWTPIPNTSSYRISEFDAVTNTLLRTLTTTGEETLKATILISTGLTAGKQYAYTIAAQNSFGTFGAESSKVTATPSAPVDTVIIQTSRSQVGDFRLSGTGSVNGATITVYRVAAGGGVGPAIPGATAQVAGATAQVAGTWSIRVRTLNDAPTAVYVKSSGGATVGPVTMVLKRR</sequence>
<feature type="domain" description="Fibronectin type-III" evidence="2">
    <location>
        <begin position="259"/>
        <end position="357"/>
    </location>
</feature>
<dbReference type="PROSITE" id="PS50853">
    <property type="entry name" value="FN3"/>
    <property type="match status" value="2"/>
</dbReference>
<keyword evidence="1" id="KW-0732">Signal</keyword>
<name>A0AAD5S9V4_9FUNG</name>
<dbReference type="CDD" id="cd00063">
    <property type="entry name" value="FN3"/>
    <property type="match status" value="2"/>
</dbReference>
<evidence type="ECO:0000259" key="2">
    <source>
        <dbReference type="PROSITE" id="PS50853"/>
    </source>
</evidence>
<keyword evidence="4" id="KW-1185">Reference proteome</keyword>
<comment type="caution">
    <text evidence="3">The sequence shown here is derived from an EMBL/GenBank/DDBJ whole genome shotgun (WGS) entry which is preliminary data.</text>
</comment>
<evidence type="ECO:0000256" key="1">
    <source>
        <dbReference type="SAM" id="SignalP"/>
    </source>
</evidence>